<dbReference type="GO" id="GO:0016491">
    <property type="term" value="F:oxidoreductase activity"/>
    <property type="evidence" value="ECO:0007669"/>
    <property type="project" value="InterPro"/>
</dbReference>
<dbReference type="Gene3D" id="3.40.50.720">
    <property type="entry name" value="NAD(P)-binding Rossmann-like Domain"/>
    <property type="match status" value="1"/>
</dbReference>
<reference evidence="2 3" key="1">
    <citation type="submission" date="2018-06" db="EMBL/GenBank/DDBJ databases">
        <title>Genomic Encyclopedia of Archaeal and Bacterial Type Strains, Phase II (KMG-II): from individual species to whole genera.</title>
        <authorList>
            <person name="Goeker M."/>
        </authorList>
    </citation>
    <scope>NUCLEOTIDE SEQUENCE [LARGE SCALE GENOMIC DNA]</scope>
    <source>
        <strain evidence="2 3">DSM 23857</strain>
    </source>
</reference>
<dbReference type="EMBL" id="QLLL01000001">
    <property type="protein sequence ID" value="RAJ10919.1"/>
    <property type="molecule type" value="Genomic_DNA"/>
</dbReference>
<dbReference type="OrthoDB" id="634508at2"/>
<name>A0A327R246_9BACT</name>
<dbReference type="InterPro" id="IPR036291">
    <property type="entry name" value="NAD(P)-bd_dom_sf"/>
</dbReference>
<sequence>MKAIAVTAFNESPQLMDLPKPAVKPGTVLVKMAAAGLNPYDWKLTDGIMKDHMKHVFPLIMGVDGAGVVAEIGEGVTRFKVGDKVYGQFIHAPIGEGSYAEYIVVPEKINIAIAPNSVPLTTAAAIPTSGMTAYQLLDTLNLQKGETLLINGATGGVGSFATTLAALRGIYVIATASPANEARMKALGASEIIDHTKAPVIPQLQGKHPKGVDGLIDLVSNADDFDKMSGQVKPGGTALTTVFVANEEALRAKGLKGGNFETKGSVAALDKLSSLVDQQLLEVPVGTVISLNEVPEAIALSKSGKAKGKTVIEIGM</sequence>
<protein>
    <submittedName>
        <fullName evidence="2">NADPH:quinone reductase-like Zn-dependent oxidoreductase</fullName>
    </submittedName>
</protein>
<keyword evidence="3" id="KW-1185">Reference proteome</keyword>
<evidence type="ECO:0000313" key="3">
    <source>
        <dbReference type="Proteomes" id="UP000249547"/>
    </source>
</evidence>
<dbReference type="PANTHER" id="PTHR43482:SF1">
    <property type="entry name" value="PROTEIN AST1-RELATED"/>
    <property type="match status" value="1"/>
</dbReference>
<dbReference type="Pfam" id="PF13602">
    <property type="entry name" value="ADH_zinc_N_2"/>
    <property type="match status" value="1"/>
</dbReference>
<dbReference type="SUPFAM" id="SSF51735">
    <property type="entry name" value="NAD(P)-binding Rossmann-fold domains"/>
    <property type="match status" value="1"/>
</dbReference>
<gene>
    <name evidence="2" type="ORF">LX64_00526</name>
</gene>
<feature type="domain" description="Enoyl reductase (ER)" evidence="1">
    <location>
        <begin position="8"/>
        <end position="312"/>
    </location>
</feature>
<dbReference type="InterPro" id="IPR052585">
    <property type="entry name" value="Lipid_raft_assoc_Zn_ADH"/>
</dbReference>
<dbReference type="Proteomes" id="UP000249547">
    <property type="component" value="Unassembled WGS sequence"/>
</dbReference>
<dbReference type="Gene3D" id="3.90.180.10">
    <property type="entry name" value="Medium-chain alcohol dehydrogenases, catalytic domain"/>
    <property type="match status" value="1"/>
</dbReference>
<dbReference type="SMART" id="SM00829">
    <property type="entry name" value="PKS_ER"/>
    <property type="match status" value="1"/>
</dbReference>
<dbReference type="CDD" id="cd05289">
    <property type="entry name" value="MDR_like_2"/>
    <property type="match status" value="1"/>
</dbReference>
<organism evidence="2 3">
    <name type="scientific">Chitinophaga skermanii</name>
    <dbReference type="NCBI Taxonomy" id="331697"/>
    <lineage>
        <taxon>Bacteria</taxon>
        <taxon>Pseudomonadati</taxon>
        <taxon>Bacteroidota</taxon>
        <taxon>Chitinophagia</taxon>
        <taxon>Chitinophagales</taxon>
        <taxon>Chitinophagaceae</taxon>
        <taxon>Chitinophaga</taxon>
    </lineage>
</organism>
<dbReference type="RefSeq" id="WP_158538506.1">
    <property type="nucleotide sequence ID" value="NZ_QLLL01000001.1"/>
</dbReference>
<proteinExistence type="predicted"/>
<dbReference type="InterPro" id="IPR020843">
    <property type="entry name" value="ER"/>
</dbReference>
<evidence type="ECO:0000259" key="1">
    <source>
        <dbReference type="SMART" id="SM00829"/>
    </source>
</evidence>
<dbReference type="SUPFAM" id="SSF50129">
    <property type="entry name" value="GroES-like"/>
    <property type="match status" value="1"/>
</dbReference>
<dbReference type="PANTHER" id="PTHR43482">
    <property type="entry name" value="PROTEIN AST1-RELATED"/>
    <property type="match status" value="1"/>
</dbReference>
<dbReference type="InterPro" id="IPR013154">
    <property type="entry name" value="ADH-like_N"/>
</dbReference>
<dbReference type="Pfam" id="PF08240">
    <property type="entry name" value="ADH_N"/>
    <property type="match status" value="1"/>
</dbReference>
<accession>A0A327R246</accession>
<comment type="caution">
    <text evidence="2">The sequence shown here is derived from an EMBL/GenBank/DDBJ whole genome shotgun (WGS) entry which is preliminary data.</text>
</comment>
<dbReference type="InterPro" id="IPR011032">
    <property type="entry name" value="GroES-like_sf"/>
</dbReference>
<dbReference type="AlphaFoldDB" id="A0A327R246"/>
<evidence type="ECO:0000313" key="2">
    <source>
        <dbReference type="EMBL" id="RAJ10919.1"/>
    </source>
</evidence>